<keyword evidence="1" id="KW-0418">Kinase</keyword>
<name>A0A5N5EH48_9ACTN</name>
<dbReference type="CDD" id="cd16936">
    <property type="entry name" value="HATPase_RsbW-like"/>
    <property type="match status" value="1"/>
</dbReference>
<dbReference type="Gene3D" id="3.30.565.10">
    <property type="entry name" value="Histidine kinase-like ATPase, C-terminal domain"/>
    <property type="match status" value="1"/>
</dbReference>
<organism evidence="3 4">
    <name type="scientific">Streptomyces arboris</name>
    <dbReference type="NCBI Taxonomy" id="2600619"/>
    <lineage>
        <taxon>Bacteria</taxon>
        <taxon>Bacillati</taxon>
        <taxon>Actinomycetota</taxon>
        <taxon>Actinomycetes</taxon>
        <taxon>Kitasatosporales</taxon>
        <taxon>Streptomycetaceae</taxon>
        <taxon>Streptomyces</taxon>
    </lineage>
</organism>
<dbReference type="InterPro" id="IPR036890">
    <property type="entry name" value="HATPase_C_sf"/>
</dbReference>
<keyword evidence="3" id="KW-0547">Nucleotide-binding</keyword>
<dbReference type="InterPro" id="IPR003594">
    <property type="entry name" value="HATPase_dom"/>
</dbReference>
<dbReference type="AlphaFoldDB" id="A0A5N5EH48"/>
<evidence type="ECO:0000313" key="3">
    <source>
        <dbReference type="EMBL" id="KAB2587952.1"/>
    </source>
</evidence>
<keyword evidence="4" id="KW-1185">Reference proteome</keyword>
<proteinExistence type="predicted"/>
<keyword evidence="1" id="KW-0808">Transferase</keyword>
<sequence>MIGEARDFAGKFLDRAAVRGVPVAGIKRQDALLVVSELVTNAVRHAPGPCTLALDLQDGVLEIAVSDTSGRSPQPQPFEPQRVGQHGLEIVQALCIRVATETTDCGKTVRVHMIV</sequence>
<evidence type="ECO:0000259" key="2">
    <source>
        <dbReference type="Pfam" id="PF13581"/>
    </source>
</evidence>
<accession>A0A5N5EH48</accession>
<gene>
    <name evidence="3" type="ORF">F5983_35090</name>
</gene>
<reference evidence="3 4" key="1">
    <citation type="submission" date="2019-09" db="EMBL/GenBank/DDBJ databases">
        <authorList>
            <person name="Liu P."/>
        </authorList>
    </citation>
    <scope>NUCLEOTIDE SEQUENCE [LARGE SCALE GENOMIC DNA]</scope>
    <source>
        <strain evidence="3 4">TRM68085</strain>
    </source>
</reference>
<dbReference type="PANTHER" id="PTHR35526:SF3">
    <property type="entry name" value="ANTI-SIGMA-F FACTOR RSBW"/>
    <property type="match status" value="1"/>
</dbReference>
<dbReference type="EMBL" id="VYUA01000066">
    <property type="protein sequence ID" value="KAB2587952.1"/>
    <property type="molecule type" value="Genomic_DNA"/>
</dbReference>
<protein>
    <submittedName>
        <fullName evidence="3">ATP-binding protein</fullName>
    </submittedName>
</protein>
<dbReference type="Proteomes" id="UP000326907">
    <property type="component" value="Unassembled WGS sequence"/>
</dbReference>
<dbReference type="GO" id="GO:0004674">
    <property type="term" value="F:protein serine/threonine kinase activity"/>
    <property type="evidence" value="ECO:0007669"/>
    <property type="project" value="UniProtKB-KW"/>
</dbReference>
<feature type="domain" description="Histidine kinase/HSP90-like ATPase" evidence="2">
    <location>
        <begin position="19"/>
        <end position="111"/>
    </location>
</feature>
<dbReference type="InterPro" id="IPR050267">
    <property type="entry name" value="Anti-sigma-factor_SerPK"/>
</dbReference>
<evidence type="ECO:0000256" key="1">
    <source>
        <dbReference type="ARBA" id="ARBA00022527"/>
    </source>
</evidence>
<comment type="caution">
    <text evidence="3">The sequence shown here is derived from an EMBL/GenBank/DDBJ whole genome shotgun (WGS) entry which is preliminary data.</text>
</comment>
<keyword evidence="1" id="KW-0723">Serine/threonine-protein kinase</keyword>
<evidence type="ECO:0000313" key="4">
    <source>
        <dbReference type="Proteomes" id="UP000326907"/>
    </source>
</evidence>
<dbReference type="Pfam" id="PF13581">
    <property type="entry name" value="HATPase_c_2"/>
    <property type="match status" value="1"/>
</dbReference>
<dbReference type="SUPFAM" id="SSF55874">
    <property type="entry name" value="ATPase domain of HSP90 chaperone/DNA topoisomerase II/histidine kinase"/>
    <property type="match status" value="1"/>
</dbReference>
<dbReference type="RefSeq" id="WP_151513844.1">
    <property type="nucleotide sequence ID" value="NZ_JBMVCA010000045.1"/>
</dbReference>
<dbReference type="PANTHER" id="PTHR35526">
    <property type="entry name" value="ANTI-SIGMA-F FACTOR RSBW-RELATED"/>
    <property type="match status" value="1"/>
</dbReference>
<keyword evidence="3" id="KW-0067">ATP-binding</keyword>
<dbReference type="GO" id="GO:0005524">
    <property type="term" value="F:ATP binding"/>
    <property type="evidence" value="ECO:0007669"/>
    <property type="project" value="UniProtKB-KW"/>
</dbReference>